<reference evidence="1" key="1">
    <citation type="submission" date="2020-11" db="EMBL/GenBank/DDBJ databases">
        <authorList>
            <consortium name="DOE Joint Genome Institute"/>
            <person name="Ahrendt S."/>
            <person name="Riley R."/>
            <person name="Andreopoulos W."/>
            <person name="Labutti K."/>
            <person name="Pangilinan J."/>
            <person name="Ruiz-Duenas F.J."/>
            <person name="Barrasa J.M."/>
            <person name="Sanchez-Garcia M."/>
            <person name="Camarero S."/>
            <person name="Miyauchi S."/>
            <person name="Serrano A."/>
            <person name="Linde D."/>
            <person name="Babiker R."/>
            <person name="Drula E."/>
            <person name="Ayuso-Fernandez I."/>
            <person name="Pacheco R."/>
            <person name="Padilla G."/>
            <person name="Ferreira P."/>
            <person name="Barriuso J."/>
            <person name="Kellner H."/>
            <person name="Castanera R."/>
            <person name="Alfaro M."/>
            <person name="Ramirez L."/>
            <person name="Pisabarro A.G."/>
            <person name="Kuo A."/>
            <person name="Tritt A."/>
            <person name="Lipzen A."/>
            <person name="He G."/>
            <person name="Yan M."/>
            <person name="Ng V."/>
            <person name="Cullen D."/>
            <person name="Martin F."/>
            <person name="Rosso M.-N."/>
            <person name="Henrissat B."/>
            <person name="Hibbett D."/>
            <person name="Martinez A.T."/>
            <person name="Grigoriev I.V."/>
        </authorList>
    </citation>
    <scope>NUCLEOTIDE SEQUENCE</scope>
    <source>
        <strain evidence="1">MF-IS2</strain>
    </source>
</reference>
<keyword evidence="2" id="KW-1185">Reference proteome</keyword>
<evidence type="ECO:0000313" key="1">
    <source>
        <dbReference type="EMBL" id="KAF9451808.1"/>
    </source>
</evidence>
<organism evidence="1 2">
    <name type="scientific">Macrolepiota fuliginosa MF-IS2</name>
    <dbReference type="NCBI Taxonomy" id="1400762"/>
    <lineage>
        <taxon>Eukaryota</taxon>
        <taxon>Fungi</taxon>
        <taxon>Dikarya</taxon>
        <taxon>Basidiomycota</taxon>
        <taxon>Agaricomycotina</taxon>
        <taxon>Agaricomycetes</taxon>
        <taxon>Agaricomycetidae</taxon>
        <taxon>Agaricales</taxon>
        <taxon>Agaricineae</taxon>
        <taxon>Agaricaceae</taxon>
        <taxon>Macrolepiota</taxon>
    </lineage>
</organism>
<dbReference type="AlphaFoldDB" id="A0A9P6C855"/>
<proteinExistence type="predicted"/>
<dbReference type="Proteomes" id="UP000807342">
    <property type="component" value="Unassembled WGS sequence"/>
</dbReference>
<sequence length="60" mass="6419">MYSSSCSSAGNFVAPYNLLGSSENRDRLRILTNSTSRLGSIFISQGLVHAGILFAGPVVW</sequence>
<accession>A0A9P6C855</accession>
<protein>
    <submittedName>
        <fullName evidence="1">Uncharacterized protein</fullName>
    </submittedName>
</protein>
<name>A0A9P6C855_9AGAR</name>
<evidence type="ECO:0000313" key="2">
    <source>
        <dbReference type="Proteomes" id="UP000807342"/>
    </source>
</evidence>
<comment type="caution">
    <text evidence="1">The sequence shown here is derived from an EMBL/GenBank/DDBJ whole genome shotgun (WGS) entry which is preliminary data.</text>
</comment>
<dbReference type="EMBL" id="MU151080">
    <property type="protein sequence ID" value="KAF9451808.1"/>
    <property type="molecule type" value="Genomic_DNA"/>
</dbReference>
<gene>
    <name evidence="1" type="ORF">P691DRAFT_806909</name>
</gene>